<evidence type="ECO:0000313" key="2">
    <source>
        <dbReference type="Proteomes" id="UP001204643"/>
    </source>
</evidence>
<feature type="non-terminal residue" evidence="1">
    <location>
        <position position="92"/>
    </location>
</feature>
<dbReference type="RefSeq" id="WP_256425671.1">
    <property type="nucleotide sequence ID" value="NZ_JANHDY010000373.1"/>
</dbReference>
<dbReference type="AlphaFoldDB" id="A0AAW5L513"/>
<name>A0AAW5L513_BACCE</name>
<gene>
    <name evidence="1" type="ORF">NPM19_32950</name>
</gene>
<reference evidence="1" key="1">
    <citation type="submission" date="2022-07" db="EMBL/GenBank/DDBJ databases">
        <title>Identification and characterization of Bacillus thuringiensis and other Bacillus cereus group isolates from spinach by whole genome sequencing.</title>
        <authorList>
            <person name="Zao X."/>
            <person name="Zervas A."/>
            <person name="Hendriks M."/>
            <person name="Rajkovic A."/>
            <person name="Van Overbeek L."/>
            <person name="Hendriksen N.B."/>
            <person name="Uyttendaele M."/>
        </authorList>
    </citation>
    <scope>NUCLEOTIDE SEQUENCE</scope>
    <source>
        <strain evidence="1">781001F-1</strain>
    </source>
</reference>
<accession>A0AAW5L513</accession>
<sequence length="92" mass="10552">DFGSKAIVGLACIEQSKGETFHICNPIQLEWKQFISHLQQTGYLIDIVKGTEFMNLFTNHTLTEEQLHALEMLLPVFEETDQYVEAIITSQH</sequence>
<dbReference type="Gene3D" id="3.40.50.720">
    <property type="entry name" value="NAD(P)-binding Rossmann-like Domain"/>
    <property type="match status" value="1"/>
</dbReference>
<dbReference type="Proteomes" id="UP001204643">
    <property type="component" value="Unassembled WGS sequence"/>
</dbReference>
<feature type="non-terminal residue" evidence="1">
    <location>
        <position position="1"/>
    </location>
</feature>
<organism evidence="1 2">
    <name type="scientific">Bacillus cereus</name>
    <dbReference type="NCBI Taxonomy" id="1396"/>
    <lineage>
        <taxon>Bacteria</taxon>
        <taxon>Bacillati</taxon>
        <taxon>Bacillota</taxon>
        <taxon>Bacilli</taxon>
        <taxon>Bacillales</taxon>
        <taxon>Bacillaceae</taxon>
        <taxon>Bacillus</taxon>
        <taxon>Bacillus cereus group</taxon>
    </lineage>
</organism>
<comment type="caution">
    <text evidence="1">The sequence shown here is derived from an EMBL/GenBank/DDBJ whole genome shotgun (WGS) entry which is preliminary data.</text>
</comment>
<protein>
    <submittedName>
        <fullName evidence="1">Uncharacterized protein</fullName>
    </submittedName>
</protein>
<dbReference type="EMBL" id="JANHEB010000310">
    <property type="protein sequence ID" value="MCQ6289342.1"/>
    <property type="molecule type" value="Genomic_DNA"/>
</dbReference>
<proteinExistence type="predicted"/>
<evidence type="ECO:0000313" key="1">
    <source>
        <dbReference type="EMBL" id="MCQ6289342.1"/>
    </source>
</evidence>